<evidence type="ECO:0000256" key="14">
    <source>
        <dbReference type="ARBA" id="ARBA00023200"/>
    </source>
</evidence>
<evidence type="ECO:0000313" key="22">
    <source>
        <dbReference type="EMBL" id="KAG2469115.1"/>
    </source>
</evidence>
<keyword evidence="19" id="KW-0496">Mitochondrion</keyword>
<comment type="function">
    <text evidence="19">Initiates repair of AP sites in DNA by catalyzing hydrolytic incision of the phosphodiester backbone immediately adjacent to the damage, generating a single-strand break with 5'-deoxyribose phosphate and 3'-hydroxyl ends.</text>
</comment>
<gene>
    <name evidence="22" type="primary">Apex1</name>
    <name evidence="22" type="ORF">GTO96_0004844</name>
</gene>
<keyword evidence="19" id="KW-0963">Cytoplasm</keyword>
<feature type="region of interest" description="Disordered" evidence="20">
    <location>
        <begin position="200"/>
        <end position="228"/>
    </location>
</feature>
<feature type="compositionally biased region" description="Basic and acidic residues" evidence="20">
    <location>
        <begin position="210"/>
        <end position="223"/>
    </location>
</feature>
<evidence type="ECO:0000313" key="23">
    <source>
        <dbReference type="Proteomes" id="UP000886611"/>
    </source>
</evidence>
<evidence type="ECO:0000256" key="13">
    <source>
        <dbReference type="ARBA" id="ARBA00022842"/>
    </source>
</evidence>
<evidence type="ECO:0000256" key="20">
    <source>
        <dbReference type="SAM" id="MobiDB-lite"/>
    </source>
</evidence>
<keyword evidence="11 19" id="KW-0378">Hydrolase</keyword>
<evidence type="ECO:0000256" key="11">
    <source>
        <dbReference type="ARBA" id="ARBA00022801"/>
    </source>
</evidence>
<dbReference type="InterPro" id="IPR020847">
    <property type="entry name" value="AP_endonuclease_F1_BS"/>
</dbReference>
<dbReference type="GO" id="GO:0005739">
    <property type="term" value="C:mitochondrion"/>
    <property type="evidence" value="ECO:0007669"/>
    <property type="project" value="UniProtKB-SubCell"/>
</dbReference>
<dbReference type="PROSITE" id="PS00726">
    <property type="entry name" value="AP_NUCLEASE_F1_1"/>
    <property type="match status" value="1"/>
</dbReference>
<comment type="cofactor">
    <cofactor evidence="18 19">
        <name>Mg(2+)</name>
        <dbReference type="ChEBI" id="CHEBI:18420"/>
    </cofactor>
    <cofactor evidence="18 19">
        <name>Mn(2+)</name>
        <dbReference type="ChEBI" id="CHEBI:29035"/>
    </cofactor>
    <text evidence="18 19">Probably binds two magnesium or manganese ions per subunit.</text>
</comment>
<reference evidence="22 23" key="1">
    <citation type="journal article" date="2021" name="Cell">
        <title>Tracing the genetic footprints of vertebrate landing in non-teleost ray-finned fishes.</title>
        <authorList>
            <person name="Bi X."/>
            <person name="Wang K."/>
            <person name="Yang L."/>
            <person name="Pan H."/>
            <person name="Jiang H."/>
            <person name="Wei Q."/>
            <person name="Fang M."/>
            <person name="Yu H."/>
            <person name="Zhu C."/>
            <person name="Cai Y."/>
            <person name="He Y."/>
            <person name="Gan X."/>
            <person name="Zeng H."/>
            <person name="Yu D."/>
            <person name="Zhu Y."/>
            <person name="Jiang H."/>
            <person name="Qiu Q."/>
            <person name="Yang H."/>
            <person name="Zhang Y.E."/>
            <person name="Wang W."/>
            <person name="Zhu M."/>
            <person name="He S."/>
            <person name="Zhang G."/>
        </authorList>
    </citation>
    <scope>NUCLEOTIDE SEQUENCE [LARGE SCALE GENOMIC DNA]</scope>
    <source>
        <strain evidence="22">Bchr_013</strain>
    </source>
</reference>
<evidence type="ECO:0000256" key="2">
    <source>
        <dbReference type="ARBA" id="ARBA00004192"/>
    </source>
</evidence>
<dbReference type="Gene3D" id="3.60.10.10">
    <property type="entry name" value="Endonuclease/exonuclease/phosphatase"/>
    <property type="match status" value="1"/>
</dbReference>
<evidence type="ECO:0000256" key="9">
    <source>
        <dbReference type="ARBA" id="ARBA00022763"/>
    </source>
</evidence>
<feature type="compositionally biased region" description="Acidic residues" evidence="20">
    <location>
        <begin position="200"/>
        <end position="209"/>
    </location>
</feature>
<dbReference type="Proteomes" id="UP000886611">
    <property type="component" value="Unassembled WGS sequence"/>
</dbReference>
<dbReference type="EC" id="3.1.-.-" evidence="19"/>
<evidence type="ECO:0000256" key="12">
    <source>
        <dbReference type="ARBA" id="ARBA00022840"/>
    </source>
</evidence>
<dbReference type="GO" id="GO:0004519">
    <property type="term" value="F:endonuclease activity"/>
    <property type="evidence" value="ECO:0007669"/>
    <property type="project" value="UniProtKB-KW"/>
</dbReference>
<keyword evidence="7 18" id="KW-0479">Metal-binding</keyword>
<keyword evidence="19" id="KW-0238">DNA-binding</keyword>
<accession>A0A8X7XHA1</accession>
<dbReference type="GO" id="GO:0003677">
    <property type="term" value="F:DNA binding"/>
    <property type="evidence" value="ECO:0007669"/>
    <property type="project" value="UniProtKB-KW"/>
</dbReference>
<feature type="region of interest" description="Disordered" evidence="20">
    <location>
        <begin position="1"/>
        <end position="44"/>
    </location>
</feature>
<evidence type="ECO:0000256" key="4">
    <source>
        <dbReference type="ARBA" id="ARBA00007092"/>
    </source>
</evidence>
<evidence type="ECO:0000256" key="3">
    <source>
        <dbReference type="ARBA" id="ARBA00005505"/>
    </source>
</evidence>
<dbReference type="GO" id="GO:0008311">
    <property type="term" value="F:double-stranded DNA 3'-5' DNA exonuclease activity"/>
    <property type="evidence" value="ECO:0007669"/>
    <property type="project" value="UniProtKB-EC"/>
</dbReference>
<dbReference type="SUPFAM" id="SSF56219">
    <property type="entry name" value="DNase I-like"/>
    <property type="match status" value="1"/>
</dbReference>
<comment type="similarity">
    <text evidence="4 19">Belongs to the DNA repair enzymes AP/ExoA family.</text>
</comment>
<keyword evidence="8" id="KW-0547">Nucleotide-binding</keyword>
<protein>
    <recommendedName>
        <fullName evidence="19">DNA-(apurinic or apyrimidinic site) endonuclease</fullName>
        <ecNumber evidence="19">3.1.-.-</ecNumber>
    </recommendedName>
</protein>
<dbReference type="InterPro" id="IPR011009">
    <property type="entry name" value="Kinase-like_dom_sf"/>
</dbReference>
<dbReference type="GO" id="GO:0016829">
    <property type="term" value="F:lyase activity"/>
    <property type="evidence" value="ECO:0007669"/>
    <property type="project" value="UniProtKB-KW"/>
</dbReference>
<organism evidence="22 23">
    <name type="scientific">Polypterus senegalus</name>
    <name type="common">Senegal bichir</name>
    <dbReference type="NCBI Taxonomy" id="55291"/>
    <lineage>
        <taxon>Eukaryota</taxon>
        <taxon>Metazoa</taxon>
        <taxon>Chordata</taxon>
        <taxon>Craniata</taxon>
        <taxon>Vertebrata</taxon>
        <taxon>Euteleostomi</taxon>
        <taxon>Actinopterygii</taxon>
        <taxon>Polypteriformes</taxon>
        <taxon>Polypteridae</taxon>
        <taxon>Polypterus</taxon>
    </lineage>
</organism>
<keyword evidence="19" id="KW-0255">Endonuclease</keyword>
<name>A0A8X7XHA1_POLSE</name>
<sequence length="494" mass="56514">MPKRAKKNEEALGDSEKQSETGPEKKRGKAAKEPEAPILYEDPPDKLVSVEGKAANLKITSWNVDGLRAWVKKNGLEWVRKEDPDVFCIQETKCAEKALPAEIKDMPEYPHKYWACSEDKEGYSGVAMLCKVKPLNVSYGIGKEEHDKEGRVITAEFPSYFLVTAYVPNASRGLVRLGYRQTWDTYFFRLLKRNRVYPLEDDEDEDGEEKEGKKGEKNIEGKSPKFPSLSQIRTDPEFKPLLQKYVLGSTLGKGAYGEVRRAKRKADSIDPNQKEELPAEVVLLKRVCASPACPSIIQMLDYVITPTYVIIVLQLLKSCMDLCQFLYKKKRVLGEEKVRLAFRQIVGAFLHCHTRGVLHNDIKLENILYQPGTGRIKLIDFGYGDILHDHDYTYPPGALQYQPPEWIVYSRYRAEPCTVWALGVVLFELLHGFLPFQEEHQIVLCELDCFSSISEGSEDLIRKCLCPEPSDRLTLYGIWMHPWLRTNSNHYSNV</sequence>
<feature type="non-terminal residue" evidence="22">
    <location>
        <position position="1"/>
    </location>
</feature>
<keyword evidence="18" id="KW-0464">Manganese</keyword>
<keyword evidence="5" id="KW-0723">Serine/threonine-protein kinase</keyword>
<dbReference type="GO" id="GO:0005524">
    <property type="term" value="F:ATP binding"/>
    <property type="evidence" value="ECO:0007669"/>
    <property type="project" value="UniProtKB-KW"/>
</dbReference>
<comment type="catalytic activity">
    <reaction evidence="16">
        <text>L-threonyl-[protein] + ATP = O-phospho-L-threonyl-[protein] + ADP + H(+)</text>
        <dbReference type="Rhea" id="RHEA:46608"/>
        <dbReference type="Rhea" id="RHEA-COMP:11060"/>
        <dbReference type="Rhea" id="RHEA-COMP:11605"/>
        <dbReference type="ChEBI" id="CHEBI:15378"/>
        <dbReference type="ChEBI" id="CHEBI:30013"/>
        <dbReference type="ChEBI" id="CHEBI:30616"/>
        <dbReference type="ChEBI" id="CHEBI:61977"/>
        <dbReference type="ChEBI" id="CHEBI:456216"/>
        <dbReference type="EC" id="2.7.11.1"/>
    </reaction>
</comment>
<evidence type="ECO:0000256" key="1">
    <source>
        <dbReference type="ARBA" id="ARBA00000493"/>
    </source>
</evidence>
<keyword evidence="19" id="KW-0539">Nucleus</keyword>
<evidence type="ECO:0000256" key="8">
    <source>
        <dbReference type="ARBA" id="ARBA00022741"/>
    </source>
</evidence>
<dbReference type="EMBL" id="JAATIS010000220">
    <property type="protein sequence ID" value="KAG2469115.1"/>
    <property type="molecule type" value="Genomic_DNA"/>
</dbReference>
<dbReference type="InterPro" id="IPR051138">
    <property type="entry name" value="PIM_Ser/Thr_kinase"/>
</dbReference>
<comment type="catalytic activity">
    <reaction evidence="1">
        <text>Exonucleolytic cleavage in the 3'- to 5'-direction to yield nucleoside 5'-phosphates.</text>
        <dbReference type="EC" id="3.1.11.2"/>
    </reaction>
</comment>
<dbReference type="GO" id="GO:0046872">
    <property type="term" value="F:metal ion binding"/>
    <property type="evidence" value="ECO:0007669"/>
    <property type="project" value="UniProtKB-KW"/>
</dbReference>
<keyword evidence="12" id="KW-0067">ATP-binding</keyword>
<feature type="non-terminal residue" evidence="22">
    <location>
        <position position="494"/>
    </location>
</feature>
<comment type="similarity">
    <text evidence="3">Belongs to the protein kinase superfamily. CAMK Ser/Thr protein kinase family. PIM subfamily.</text>
</comment>
<feature type="binding site" evidence="18">
    <location>
        <position position="63"/>
    </location>
    <ligand>
        <name>Mg(2+)</name>
        <dbReference type="ChEBI" id="CHEBI:18420"/>
        <label>1</label>
    </ligand>
</feature>
<dbReference type="PANTHER" id="PTHR22984">
    <property type="entry name" value="SERINE/THREONINE-PROTEIN KINASE PIM"/>
    <property type="match status" value="1"/>
</dbReference>
<comment type="caution">
    <text evidence="22">The sequence shown here is derived from an EMBL/GenBank/DDBJ whole genome shotgun (WGS) entry which is preliminary data.</text>
</comment>
<proteinExistence type="inferred from homology"/>
<keyword evidence="6" id="KW-0808">Transferase</keyword>
<dbReference type="SUPFAM" id="SSF56112">
    <property type="entry name" value="Protein kinase-like (PK-like)"/>
    <property type="match status" value="1"/>
</dbReference>
<evidence type="ECO:0000256" key="5">
    <source>
        <dbReference type="ARBA" id="ARBA00022527"/>
    </source>
</evidence>
<keyword evidence="13 18" id="KW-0460">Magnesium</keyword>
<keyword evidence="15 19" id="KW-0234">DNA repair</keyword>
<keyword evidence="14" id="KW-1035">Host cytoplasm</keyword>
<evidence type="ECO:0000256" key="18">
    <source>
        <dbReference type="PIRSR" id="PIRSR604808-2"/>
    </source>
</evidence>
<dbReference type="InterPro" id="IPR005135">
    <property type="entry name" value="Endo/exonuclease/phosphatase"/>
</dbReference>
<evidence type="ECO:0000256" key="16">
    <source>
        <dbReference type="ARBA" id="ARBA00047899"/>
    </source>
</evidence>
<dbReference type="InterPro" id="IPR008271">
    <property type="entry name" value="Ser/Thr_kinase_AS"/>
</dbReference>
<evidence type="ECO:0000256" key="10">
    <source>
        <dbReference type="ARBA" id="ARBA00022777"/>
    </source>
</evidence>
<evidence type="ECO:0000256" key="7">
    <source>
        <dbReference type="ARBA" id="ARBA00022723"/>
    </source>
</evidence>
<dbReference type="SMART" id="SM00220">
    <property type="entry name" value="S_TKc"/>
    <property type="match status" value="1"/>
</dbReference>
<dbReference type="GO" id="GO:0005634">
    <property type="term" value="C:nucleus"/>
    <property type="evidence" value="ECO:0007669"/>
    <property type="project" value="UniProtKB-SubCell"/>
</dbReference>
<feature type="compositionally biased region" description="Basic and acidic residues" evidence="20">
    <location>
        <begin position="7"/>
        <end position="35"/>
    </location>
</feature>
<comment type="catalytic activity">
    <reaction evidence="17">
        <text>L-seryl-[protein] + ATP = O-phospho-L-seryl-[protein] + ADP + H(+)</text>
        <dbReference type="Rhea" id="RHEA:17989"/>
        <dbReference type="Rhea" id="RHEA-COMP:9863"/>
        <dbReference type="Rhea" id="RHEA-COMP:11604"/>
        <dbReference type="ChEBI" id="CHEBI:15378"/>
        <dbReference type="ChEBI" id="CHEBI:29999"/>
        <dbReference type="ChEBI" id="CHEBI:30616"/>
        <dbReference type="ChEBI" id="CHEBI:83421"/>
        <dbReference type="ChEBI" id="CHEBI:456216"/>
        <dbReference type="EC" id="2.7.11.1"/>
    </reaction>
</comment>
<keyword evidence="10" id="KW-0418">Kinase</keyword>
<evidence type="ECO:0000256" key="17">
    <source>
        <dbReference type="ARBA" id="ARBA00048679"/>
    </source>
</evidence>
<keyword evidence="19" id="KW-0540">Nuclease</keyword>
<dbReference type="InterPro" id="IPR000719">
    <property type="entry name" value="Prot_kinase_dom"/>
</dbReference>
<keyword evidence="22" id="KW-0456">Lyase</keyword>
<dbReference type="NCBIfam" id="TIGR00633">
    <property type="entry name" value="xth"/>
    <property type="match status" value="1"/>
</dbReference>
<evidence type="ECO:0000256" key="6">
    <source>
        <dbReference type="ARBA" id="ARBA00022679"/>
    </source>
</evidence>
<dbReference type="AlphaFoldDB" id="A0A8X7XHA1"/>
<feature type="domain" description="Protein kinase" evidence="21">
    <location>
        <begin position="245"/>
        <end position="484"/>
    </location>
</feature>
<dbReference type="GO" id="GO:0004674">
    <property type="term" value="F:protein serine/threonine kinase activity"/>
    <property type="evidence" value="ECO:0007669"/>
    <property type="project" value="UniProtKB-KW"/>
</dbReference>
<dbReference type="PROSITE" id="PS50011">
    <property type="entry name" value="PROTEIN_KINASE_DOM"/>
    <property type="match status" value="1"/>
</dbReference>
<evidence type="ECO:0000259" key="21">
    <source>
        <dbReference type="PROSITE" id="PS50011"/>
    </source>
</evidence>
<dbReference type="PROSITE" id="PS00108">
    <property type="entry name" value="PROTEIN_KINASE_ST"/>
    <property type="match status" value="1"/>
</dbReference>
<evidence type="ECO:0000256" key="15">
    <source>
        <dbReference type="ARBA" id="ARBA00023204"/>
    </source>
</evidence>
<dbReference type="Gene3D" id="1.10.510.10">
    <property type="entry name" value="Transferase(Phosphotransferase) domain 1"/>
    <property type="match status" value="1"/>
</dbReference>
<evidence type="ECO:0000256" key="19">
    <source>
        <dbReference type="RuleBase" id="RU362131"/>
    </source>
</evidence>
<dbReference type="InterPro" id="IPR036691">
    <property type="entry name" value="Endo/exonu/phosph_ase_sf"/>
</dbReference>
<keyword evidence="23" id="KW-1185">Reference proteome</keyword>
<comment type="subcellular location">
    <subcellularLocation>
        <location evidence="2">Host cytoplasm</location>
    </subcellularLocation>
    <subcellularLocation>
        <location evidence="19">Nucleus</location>
    </subcellularLocation>
    <subcellularLocation>
        <location evidence="19">Cytoplasm</location>
    </subcellularLocation>
    <subcellularLocation>
        <location evidence="19">Mitochondrion</location>
    </subcellularLocation>
</comment>
<dbReference type="GO" id="GO:0006281">
    <property type="term" value="P:DNA repair"/>
    <property type="evidence" value="ECO:0007669"/>
    <property type="project" value="UniProtKB-KW"/>
</dbReference>
<dbReference type="InterPro" id="IPR004808">
    <property type="entry name" value="AP_endonuc_1"/>
</dbReference>
<dbReference type="Pfam" id="PF00069">
    <property type="entry name" value="Pkinase"/>
    <property type="match status" value="1"/>
</dbReference>
<dbReference type="PANTHER" id="PTHR22984:SF25">
    <property type="entry name" value="PROTEIN KINASE DOMAIN-CONTAINING PROTEIN"/>
    <property type="match status" value="1"/>
</dbReference>
<feature type="binding site" evidence="18">
    <location>
        <position position="91"/>
    </location>
    <ligand>
        <name>Mg(2+)</name>
        <dbReference type="ChEBI" id="CHEBI:18420"/>
        <label>1</label>
    </ligand>
</feature>
<keyword evidence="9 19" id="KW-0227">DNA damage</keyword>
<dbReference type="Pfam" id="PF03372">
    <property type="entry name" value="Exo_endo_phos"/>
    <property type="match status" value="1"/>
</dbReference>
<dbReference type="PROSITE" id="PS51435">
    <property type="entry name" value="AP_NUCLEASE_F1_4"/>
    <property type="match status" value="1"/>
</dbReference>